<dbReference type="AlphaFoldDB" id="Q08MD0"/>
<organism evidence="1 2">
    <name type="scientific">Stigmatella aurantiaca (strain DW4/3-1)</name>
    <dbReference type="NCBI Taxonomy" id="378806"/>
    <lineage>
        <taxon>Bacteria</taxon>
        <taxon>Pseudomonadati</taxon>
        <taxon>Myxococcota</taxon>
        <taxon>Myxococcia</taxon>
        <taxon>Myxococcales</taxon>
        <taxon>Cystobacterineae</taxon>
        <taxon>Archangiaceae</taxon>
        <taxon>Stigmatella</taxon>
    </lineage>
</organism>
<evidence type="ECO:0000313" key="1">
    <source>
        <dbReference type="EMBL" id="EAU61637.1"/>
    </source>
</evidence>
<dbReference type="EMBL" id="AAMD01000383">
    <property type="protein sequence ID" value="EAU61637.1"/>
    <property type="molecule type" value="Genomic_DNA"/>
</dbReference>
<dbReference type="Proteomes" id="UP000032702">
    <property type="component" value="Unassembled WGS sequence"/>
</dbReference>
<sequence>MPMVGGVPTIGHCLPKRWGRSRVSDTRGWDEPGGSMGTRSVVAAVSVALVSAGAAIYCYTRAEALHSEARWL</sequence>
<protein>
    <submittedName>
        <fullName evidence="1">Uncharacterized protein</fullName>
    </submittedName>
</protein>
<name>Q08MD0_STIAD</name>
<proteinExistence type="predicted"/>
<comment type="caution">
    <text evidence="1">The sequence shown here is derived from an EMBL/GenBank/DDBJ whole genome shotgun (WGS) entry which is preliminary data.</text>
</comment>
<feature type="non-terminal residue" evidence="1">
    <location>
        <position position="72"/>
    </location>
</feature>
<reference evidence="1 2" key="1">
    <citation type="submission" date="2006-04" db="EMBL/GenBank/DDBJ databases">
        <authorList>
            <person name="Nierman W.C."/>
        </authorList>
    </citation>
    <scope>NUCLEOTIDE SEQUENCE [LARGE SCALE GENOMIC DNA]</scope>
    <source>
        <strain evidence="1 2">DW4/3-1</strain>
    </source>
</reference>
<accession>Q08MD0</accession>
<evidence type="ECO:0000313" key="2">
    <source>
        <dbReference type="Proteomes" id="UP000032702"/>
    </source>
</evidence>
<gene>
    <name evidence="1" type="ORF">STIAU_7187</name>
</gene>